<evidence type="ECO:0000256" key="1">
    <source>
        <dbReference type="ARBA" id="ARBA00022729"/>
    </source>
</evidence>
<reference evidence="5 6" key="1">
    <citation type="submission" date="2020-08" db="EMBL/GenBank/DDBJ databases">
        <title>Croceimicrobium hydrocarbonivorans gen. nov., sp. nov., a novel marine bacterium isolated from a bacterial consortium that degrades polyethylene terephthalate.</title>
        <authorList>
            <person name="Liu R."/>
        </authorList>
    </citation>
    <scope>NUCLEOTIDE SEQUENCE [LARGE SCALE GENOMIC DNA]</scope>
    <source>
        <strain evidence="5 6">A20-9</strain>
    </source>
</reference>
<dbReference type="InterPro" id="IPR011044">
    <property type="entry name" value="Quino_amine_DH_bsu"/>
</dbReference>
<dbReference type="Pfam" id="PF22494">
    <property type="entry name" value="choice_anch_I"/>
    <property type="match status" value="2"/>
</dbReference>
<dbReference type="NCBIfam" id="NF038128">
    <property type="entry name" value="choice_anch_J"/>
    <property type="match status" value="1"/>
</dbReference>
<protein>
    <submittedName>
        <fullName evidence="5">Choice-of-anchor I family protein</fullName>
    </submittedName>
</protein>
<gene>
    <name evidence="5" type="ORF">H4K34_14660</name>
</gene>
<evidence type="ECO:0000256" key="2">
    <source>
        <dbReference type="SAM" id="SignalP"/>
    </source>
</evidence>
<keyword evidence="1 2" id="KW-0732">Signal</keyword>
<dbReference type="Pfam" id="PF18962">
    <property type="entry name" value="Por_Secre_tail"/>
    <property type="match status" value="1"/>
</dbReference>
<dbReference type="Gene3D" id="2.130.10.10">
    <property type="entry name" value="YVTN repeat-like/Quinoprotein amine dehydrogenase"/>
    <property type="match status" value="2"/>
</dbReference>
<dbReference type="InterPro" id="IPR052956">
    <property type="entry name" value="Mesenchyme-surface_protein"/>
</dbReference>
<evidence type="ECO:0000313" key="6">
    <source>
        <dbReference type="Proteomes" id="UP000516305"/>
    </source>
</evidence>
<feature type="domain" description="Secretion system C-terminal sorting" evidence="3">
    <location>
        <begin position="695"/>
        <end position="754"/>
    </location>
</feature>
<feature type="chain" id="PRO_5028880378" evidence="2">
    <location>
        <begin position="20"/>
        <end position="754"/>
    </location>
</feature>
<sequence length="754" mass="81966">MKRTITITLCLLSSLMIQAQNLIDLSHLASYKSGAFDEGAMEIVAYNPTAQVLYAVNGYTDHVDVFDISNPNNISKTDSIDITVYGDGANSVAYKSGYLAIAVEANGFDQNGHIVFFDSTLTFIASLEVGVLPDMVTFSADGMYVLSANEGEPDDDYTADPMGSVSIIDISGGVQNVSQGNVTTLDFTQFDANYDPAIRNFGPVADYLEDLENTADSLDNLIIVTTAGNIGWYYDDYSGNHYAEMNAFSASGPTTTWMITPAMNFTGQDSVYFSFENTRNFNGGSLEVLISTDFDPLTHTDPANANWDTITGHFAFSSGGYADTNSGRFSLENYLTPNVSIAFVYEGAPGAGNSSVWQIDDLMFEGTMPRLSQNLEPEYIALAPDNSKAFVVCQENNAMAVIDLASKSITSLKPLGFKDYSTGNNKMDASNRASSIDIRNWPVFGMYQPDAIKAFEVNGTTYIATANEGDSRDYDFYSEEERVKDLTLDATAFPNAANLQMEDSLGRLNITTSLGDTDGDGDYDELYSYGGRGFSIWDENMNLIWDSEDQFAQTLFSLYPNEFNSNNDDNSSLKSRSDDKASEPEAIEIAVINGFTIAFVGLERMGGIMVYDITDPSNPSFISYFLHRDFSVSADDINAGDLGPEDIKFIPAAQSPNGENLLAIANEVSGTLSLYSIGGTIGLNEEERALSLQAYPNPSNGLVQFSQEIEGGKLYNLNGQMVMNIEGNKADLSALPSGIYQLVSAQGKLQILKK</sequence>
<feature type="signal peptide" evidence="2">
    <location>
        <begin position="1"/>
        <end position="19"/>
    </location>
</feature>
<keyword evidence="6" id="KW-1185">Reference proteome</keyword>
<dbReference type="RefSeq" id="WP_210758140.1">
    <property type="nucleotide sequence ID" value="NZ_CP060139.1"/>
</dbReference>
<dbReference type="AlphaFoldDB" id="A0A7H0VD09"/>
<dbReference type="PANTHER" id="PTHR46928:SF1">
    <property type="entry name" value="MESENCHYME-SPECIFIC CELL SURFACE GLYCOPROTEIN"/>
    <property type="match status" value="1"/>
</dbReference>
<evidence type="ECO:0000313" key="5">
    <source>
        <dbReference type="EMBL" id="QNR23607.1"/>
    </source>
</evidence>
<dbReference type="InterPro" id="IPR026444">
    <property type="entry name" value="Secre_tail"/>
</dbReference>
<evidence type="ECO:0000259" key="4">
    <source>
        <dbReference type="Pfam" id="PF22494"/>
    </source>
</evidence>
<name>A0A7H0VD09_9FLAO</name>
<dbReference type="PANTHER" id="PTHR46928">
    <property type="entry name" value="MESENCHYME-SPECIFIC CELL SURFACE GLYCOPROTEIN"/>
    <property type="match status" value="1"/>
</dbReference>
<feature type="domain" description="Choice-of-anchor I" evidence="4">
    <location>
        <begin position="28"/>
        <end position="194"/>
    </location>
</feature>
<proteinExistence type="predicted"/>
<dbReference type="EMBL" id="CP060139">
    <property type="protein sequence ID" value="QNR23607.1"/>
    <property type="molecule type" value="Genomic_DNA"/>
</dbReference>
<dbReference type="NCBIfam" id="TIGR04183">
    <property type="entry name" value="Por_Secre_tail"/>
    <property type="match status" value="1"/>
</dbReference>
<dbReference type="Proteomes" id="UP000516305">
    <property type="component" value="Chromosome"/>
</dbReference>
<feature type="domain" description="Choice-of-anchor I" evidence="4">
    <location>
        <begin position="367"/>
        <end position="677"/>
    </location>
</feature>
<dbReference type="NCBIfam" id="NF038117">
    <property type="entry name" value="choice_anch_I"/>
    <property type="match status" value="1"/>
</dbReference>
<dbReference type="InterPro" id="IPR055188">
    <property type="entry name" value="Choice_anch_I"/>
</dbReference>
<accession>A0A7H0VD09</accession>
<dbReference type="SUPFAM" id="SSF50969">
    <property type="entry name" value="YVTN repeat-like/Quinoprotein amine dehydrogenase"/>
    <property type="match status" value="2"/>
</dbReference>
<organism evidence="5 6">
    <name type="scientific">Croceimicrobium hydrocarbonivorans</name>
    <dbReference type="NCBI Taxonomy" id="2761580"/>
    <lineage>
        <taxon>Bacteria</taxon>
        <taxon>Pseudomonadati</taxon>
        <taxon>Bacteroidota</taxon>
        <taxon>Flavobacteriia</taxon>
        <taxon>Flavobacteriales</taxon>
        <taxon>Owenweeksiaceae</taxon>
        <taxon>Croceimicrobium</taxon>
    </lineage>
</organism>
<dbReference type="InterPro" id="IPR015943">
    <property type="entry name" value="WD40/YVTN_repeat-like_dom_sf"/>
</dbReference>
<dbReference type="KEGG" id="chyd:H4K34_14660"/>
<evidence type="ECO:0000259" key="3">
    <source>
        <dbReference type="Pfam" id="PF18962"/>
    </source>
</evidence>